<dbReference type="CDD" id="cd06850">
    <property type="entry name" value="biotinyl_domain"/>
    <property type="match status" value="1"/>
</dbReference>
<proteinExistence type="predicted"/>
<organism evidence="6 7">
    <name type="scientific">Peptostreptococcus russellii</name>
    <dbReference type="NCBI Taxonomy" id="215200"/>
    <lineage>
        <taxon>Bacteria</taxon>
        <taxon>Bacillati</taxon>
        <taxon>Bacillota</taxon>
        <taxon>Clostridia</taxon>
        <taxon>Peptostreptococcales</taxon>
        <taxon>Peptostreptococcaceae</taxon>
        <taxon>Peptostreptococcus</taxon>
    </lineage>
</organism>
<gene>
    <name evidence="6" type="ORF">UF10_01050</name>
</gene>
<keyword evidence="3" id="KW-0444">Lipid biosynthesis</keyword>
<reference evidence="6" key="1">
    <citation type="thesis" date="2015" institute="Rutgers" country="The State University of New Jersey, 14 College Farm Rd., New Brunswick, NJ, USA">
        <title>Ammonia toxicity in bacteria and its implications for treatment of and resource recovery from highly nitrogenous organic wastes.</title>
        <authorList>
            <person name="Luther A.K."/>
        </authorList>
    </citation>
    <scope>NUCLEOTIDE SEQUENCE</scope>
    <source>
        <strain evidence="6">RT-10B</strain>
    </source>
</reference>
<evidence type="ECO:0000259" key="5">
    <source>
        <dbReference type="PROSITE" id="PS50968"/>
    </source>
</evidence>
<evidence type="ECO:0000256" key="1">
    <source>
        <dbReference type="ARBA" id="ARBA00017562"/>
    </source>
</evidence>
<dbReference type="InterPro" id="IPR050709">
    <property type="entry name" value="Biotin_Carboxyl_Carrier/Decarb"/>
</dbReference>
<evidence type="ECO:0000313" key="6">
    <source>
        <dbReference type="EMBL" id="PSJ32026.1"/>
    </source>
</evidence>
<dbReference type="PANTHER" id="PTHR45266">
    <property type="entry name" value="OXALOACETATE DECARBOXYLASE ALPHA CHAIN"/>
    <property type="match status" value="1"/>
</dbReference>
<dbReference type="PROSITE" id="PS50968">
    <property type="entry name" value="BIOTINYL_LIPOYL"/>
    <property type="match status" value="1"/>
</dbReference>
<keyword evidence="3" id="KW-0276">Fatty acid metabolism</keyword>
<keyword evidence="7" id="KW-1185">Reference proteome</keyword>
<comment type="function">
    <text evidence="3">This protein is a component of the acetyl coenzyme A carboxylase complex; first, biotin carboxylase catalyzes the carboxylation of the carrier protein and then the transcarboxylase transfers the carboxyl group to form malonyl-CoA.</text>
</comment>
<dbReference type="PRINTS" id="PR01071">
    <property type="entry name" value="ACOABIOTINCC"/>
</dbReference>
<dbReference type="RefSeq" id="WP_106776007.1">
    <property type="nucleotide sequence ID" value="NZ_JBGGGQ010000002.1"/>
</dbReference>
<dbReference type="InterPro" id="IPR001249">
    <property type="entry name" value="AcCoA_biotinCC"/>
</dbReference>
<dbReference type="Gene3D" id="2.40.50.100">
    <property type="match status" value="1"/>
</dbReference>
<dbReference type="Pfam" id="PF00364">
    <property type="entry name" value="Biotin_lipoyl"/>
    <property type="match status" value="1"/>
</dbReference>
<comment type="pathway">
    <text evidence="3">Lipid metabolism; fatty acid biosynthesis.</text>
</comment>
<keyword evidence="3" id="KW-0443">Lipid metabolism</keyword>
<dbReference type="AlphaFoldDB" id="A0A2P7Q241"/>
<evidence type="ECO:0000313" key="7">
    <source>
        <dbReference type="Proteomes" id="UP000241434"/>
    </source>
</evidence>
<feature type="domain" description="Lipoyl-binding" evidence="5">
    <location>
        <begin position="97"/>
        <end position="178"/>
    </location>
</feature>
<dbReference type="PANTHER" id="PTHR45266:SF3">
    <property type="entry name" value="OXALOACETATE DECARBOXYLASE ALPHA CHAIN"/>
    <property type="match status" value="1"/>
</dbReference>
<dbReference type="SUPFAM" id="SSF51230">
    <property type="entry name" value="Single hybrid motif"/>
    <property type="match status" value="1"/>
</dbReference>
<dbReference type="InterPro" id="IPR011053">
    <property type="entry name" value="Single_hybrid_motif"/>
</dbReference>
<dbReference type="UniPathway" id="UPA00094"/>
<comment type="caution">
    <text evidence="6">The sequence shown here is derived from an EMBL/GenBank/DDBJ whole genome shotgun (WGS) entry which is preliminary data.</text>
</comment>
<protein>
    <recommendedName>
        <fullName evidence="1 3">Biotin carboxyl carrier protein of acetyl-CoA carboxylase</fullName>
    </recommendedName>
</protein>
<accession>A0A2P7Q241</accession>
<feature type="compositionally biased region" description="Basic and acidic residues" evidence="4">
    <location>
        <begin position="82"/>
        <end position="102"/>
    </location>
</feature>
<evidence type="ECO:0000256" key="2">
    <source>
        <dbReference type="ARBA" id="ARBA00023267"/>
    </source>
</evidence>
<evidence type="ECO:0000256" key="3">
    <source>
        <dbReference type="RuleBase" id="RU364072"/>
    </source>
</evidence>
<dbReference type="GO" id="GO:0006633">
    <property type="term" value="P:fatty acid biosynthetic process"/>
    <property type="evidence" value="ECO:0007669"/>
    <property type="project" value="UniProtKB-UniPathway"/>
</dbReference>
<name>A0A2P7Q241_9FIRM</name>
<dbReference type="InterPro" id="IPR000089">
    <property type="entry name" value="Biotin_lipoyl"/>
</dbReference>
<feature type="region of interest" description="Disordered" evidence="4">
    <location>
        <begin position="75"/>
        <end position="102"/>
    </location>
</feature>
<dbReference type="GO" id="GO:0009317">
    <property type="term" value="C:acetyl-CoA carboxylase complex"/>
    <property type="evidence" value="ECO:0007669"/>
    <property type="project" value="InterPro"/>
</dbReference>
<evidence type="ECO:0000256" key="4">
    <source>
        <dbReference type="SAM" id="MobiDB-lite"/>
    </source>
</evidence>
<dbReference type="GO" id="GO:0003989">
    <property type="term" value="F:acetyl-CoA carboxylase activity"/>
    <property type="evidence" value="ECO:0007669"/>
    <property type="project" value="InterPro"/>
</dbReference>
<keyword evidence="3" id="KW-0275">Fatty acid biosynthesis</keyword>
<dbReference type="Proteomes" id="UP000241434">
    <property type="component" value="Unassembled WGS sequence"/>
</dbReference>
<dbReference type="EMBL" id="JYGE01000002">
    <property type="protein sequence ID" value="PSJ32026.1"/>
    <property type="molecule type" value="Genomic_DNA"/>
</dbReference>
<dbReference type="OrthoDB" id="9811735at2"/>
<sequence length="182" mass="21317">MEIEFIKELALTMKEIDINELEYSEKNGERIKLKRNNRFKSDFEGQKNIREYNDLDNCQSSYEKKDYTDNTIKNIDNQNDVELERNEKNKQEASEKLEEEKNTSIKSNMIGTFYSSSSPGEESFVKENSKVKKGDVICIIESMKLMNEIKAPFDCEISKCLIQDEEIVEFGQDLFEVRGFDD</sequence>
<keyword evidence="2 3" id="KW-0092">Biotin</keyword>